<dbReference type="STRING" id="101127.A0A1X2GJB3"/>
<dbReference type="Gene3D" id="3.40.1410.10">
    <property type="entry name" value="Chorismate lyase-like"/>
    <property type="match status" value="1"/>
</dbReference>
<dbReference type="OrthoDB" id="5673at2759"/>
<sequence length="195" mass="22761">MFKLPNPPGTSDYEMLPFQFTEELSSKNVFVQLPEAFSPVQRMLLQASGNLQRLVSAYFNVPSRVEIIYNRPMYEQSNLPNRHFERKVQIYFAEKMVIEADSILYVKDPNVLDLIEKHKYGLGQIFAHTKRTPDFMLLAVGRHDNKAGSSFWRDYSLTIPDVLDCFIREKFVEGLFDTYDPSFGERKGSIWFNNQ</sequence>
<protein>
    <submittedName>
        <fullName evidence="1">Uncharacterized protein</fullName>
    </submittedName>
</protein>
<evidence type="ECO:0000313" key="1">
    <source>
        <dbReference type="EMBL" id="ORX55081.1"/>
    </source>
</evidence>
<name>A0A1X2GJB3_9FUNG</name>
<proteinExistence type="predicted"/>
<evidence type="ECO:0000313" key="2">
    <source>
        <dbReference type="Proteomes" id="UP000242146"/>
    </source>
</evidence>
<dbReference type="Proteomes" id="UP000242146">
    <property type="component" value="Unassembled WGS sequence"/>
</dbReference>
<gene>
    <name evidence="1" type="ORF">DM01DRAFT_1407119</name>
</gene>
<organism evidence="1 2">
    <name type="scientific">Hesseltinella vesiculosa</name>
    <dbReference type="NCBI Taxonomy" id="101127"/>
    <lineage>
        <taxon>Eukaryota</taxon>
        <taxon>Fungi</taxon>
        <taxon>Fungi incertae sedis</taxon>
        <taxon>Mucoromycota</taxon>
        <taxon>Mucoromycotina</taxon>
        <taxon>Mucoromycetes</taxon>
        <taxon>Mucorales</taxon>
        <taxon>Cunninghamellaceae</taxon>
        <taxon>Hesseltinella</taxon>
    </lineage>
</organism>
<comment type="caution">
    <text evidence="1">The sequence shown here is derived from an EMBL/GenBank/DDBJ whole genome shotgun (WGS) entry which is preliminary data.</text>
</comment>
<keyword evidence="2" id="KW-1185">Reference proteome</keyword>
<dbReference type="EMBL" id="MCGT01000012">
    <property type="protein sequence ID" value="ORX55081.1"/>
    <property type="molecule type" value="Genomic_DNA"/>
</dbReference>
<dbReference type="InterPro" id="IPR028978">
    <property type="entry name" value="Chorismate_lyase_/UTRA_dom_sf"/>
</dbReference>
<reference evidence="1 2" key="1">
    <citation type="submission" date="2016-07" db="EMBL/GenBank/DDBJ databases">
        <title>Pervasive Adenine N6-methylation of Active Genes in Fungi.</title>
        <authorList>
            <consortium name="DOE Joint Genome Institute"/>
            <person name="Mondo S.J."/>
            <person name="Dannebaum R.O."/>
            <person name="Kuo R.C."/>
            <person name="Labutti K."/>
            <person name="Haridas S."/>
            <person name="Kuo A."/>
            <person name="Salamov A."/>
            <person name="Ahrendt S.R."/>
            <person name="Lipzen A."/>
            <person name="Sullivan W."/>
            <person name="Andreopoulos W.B."/>
            <person name="Clum A."/>
            <person name="Lindquist E."/>
            <person name="Daum C."/>
            <person name="Ramamoorthy G.K."/>
            <person name="Gryganskyi A."/>
            <person name="Culley D."/>
            <person name="Magnuson J.K."/>
            <person name="James T.Y."/>
            <person name="O'Malley M.A."/>
            <person name="Stajich J.E."/>
            <person name="Spatafora J.W."/>
            <person name="Visel A."/>
            <person name="Grigoriev I.V."/>
        </authorList>
    </citation>
    <scope>NUCLEOTIDE SEQUENCE [LARGE SCALE GENOMIC DNA]</scope>
    <source>
        <strain evidence="1 2">NRRL 3301</strain>
    </source>
</reference>
<accession>A0A1X2GJB3</accession>
<dbReference type="AlphaFoldDB" id="A0A1X2GJB3"/>
<dbReference type="SUPFAM" id="SSF64288">
    <property type="entry name" value="Chorismate lyase-like"/>
    <property type="match status" value="1"/>
</dbReference>